<dbReference type="Pfam" id="PF12746">
    <property type="entry name" value="GNAT_acetyltran"/>
    <property type="match status" value="1"/>
</dbReference>
<comment type="caution">
    <text evidence="2">The sequence shown here is derived from an EMBL/GenBank/DDBJ whole genome shotgun (WGS) entry which is preliminary data.</text>
</comment>
<proteinExistence type="predicted"/>
<protein>
    <submittedName>
        <fullName evidence="2">GNAT family N-acetyltransferase</fullName>
    </submittedName>
</protein>
<dbReference type="PROSITE" id="PS51186">
    <property type="entry name" value="GNAT"/>
    <property type="match status" value="1"/>
</dbReference>
<sequence>MPIFSQTITDCWQAPFLNGTLLCSDNLFTVIVSPHLDEDSPITVLEMPDGQIRVALTPALADHLDLHPQQNLTAQDFRRKLNEADVQLHGADYLFYFLEEEKQILLQEPVKANVRRLTAQDKVIFDAFCSQASEEDLDGAYVELDHWAVFGAFDEDRLACAASIYAWGDTKIMDLGVLTLDAFRGRGHARQVVRAICQYALENGYEPQYRCQLDNLASVALAKSTGLTLFAKWDTIFPDSGD</sequence>
<keyword evidence="2" id="KW-0808">Transferase</keyword>
<dbReference type="InterPro" id="IPR027365">
    <property type="entry name" value="GNAT_acetyltra_YdfB-like"/>
</dbReference>
<name>A0A365Y6D9_9BACT</name>
<accession>A0A365Y6D9</accession>
<dbReference type="SUPFAM" id="SSF55729">
    <property type="entry name" value="Acyl-CoA N-acyltransferases (Nat)"/>
    <property type="match status" value="1"/>
</dbReference>
<dbReference type="EMBL" id="QFFJ01000001">
    <property type="protein sequence ID" value="RBL94146.1"/>
    <property type="molecule type" value="Genomic_DNA"/>
</dbReference>
<evidence type="ECO:0000313" key="3">
    <source>
        <dbReference type="Proteomes" id="UP000253410"/>
    </source>
</evidence>
<organism evidence="2 3">
    <name type="scientific">Chitinophaga flava</name>
    <dbReference type="NCBI Taxonomy" id="2259036"/>
    <lineage>
        <taxon>Bacteria</taxon>
        <taxon>Pseudomonadati</taxon>
        <taxon>Bacteroidota</taxon>
        <taxon>Chitinophagia</taxon>
        <taxon>Chitinophagales</taxon>
        <taxon>Chitinophagaceae</taxon>
        <taxon>Chitinophaga</taxon>
    </lineage>
</organism>
<keyword evidence="3" id="KW-1185">Reference proteome</keyword>
<dbReference type="InterPro" id="IPR000182">
    <property type="entry name" value="GNAT_dom"/>
</dbReference>
<dbReference type="Gene3D" id="3.40.630.30">
    <property type="match status" value="1"/>
</dbReference>
<gene>
    <name evidence="2" type="ORF">DF182_07425</name>
</gene>
<dbReference type="CDD" id="cd04301">
    <property type="entry name" value="NAT_SF"/>
    <property type="match status" value="1"/>
</dbReference>
<feature type="domain" description="N-acetyltransferase" evidence="1">
    <location>
        <begin position="112"/>
        <end position="242"/>
    </location>
</feature>
<evidence type="ECO:0000259" key="1">
    <source>
        <dbReference type="PROSITE" id="PS51186"/>
    </source>
</evidence>
<evidence type="ECO:0000313" key="2">
    <source>
        <dbReference type="EMBL" id="RBL94146.1"/>
    </source>
</evidence>
<dbReference type="GO" id="GO:0016747">
    <property type="term" value="F:acyltransferase activity, transferring groups other than amino-acyl groups"/>
    <property type="evidence" value="ECO:0007669"/>
    <property type="project" value="InterPro"/>
</dbReference>
<dbReference type="OrthoDB" id="1178186at2"/>
<reference evidence="2 3" key="1">
    <citation type="submission" date="2018-05" db="EMBL/GenBank/DDBJ databases">
        <title>Chitinophaga sp. K3CV102501T nov., isolated from isolated from a monsoon evergreen broad-leaved forest soil.</title>
        <authorList>
            <person name="Lv Y."/>
        </authorList>
    </citation>
    <scope>NUCLEOTIDE SEQUENCE [LARGE SCALE GENOMIC DNA]</scope>
    <source>
        <strain evidence="2 3">GDMCC 1.1325</strain>
    </source>
</reference>
<dbReference type="InterPro" id="IPR016181">
    <property type="entry name" value="Acyl_CoA_acyltransferase"/>
</dbReference>
<dbReference type="Proteomes" id="UP000253410">
    <property type="component" value="Unassembled WGS sequence"/>
</dbReference>
<dbReference type="AlphaFoldDB" id="A0A365Y6D9"/>